<dbReference type="RefSeq" id="WP_071235443.1">
    <property type="nucleotide sequence ID" value="NZ_KV861320.1"/>
</dbReference>
<evidence type="ECO:0000313" key="3">
    <source>
        <dbReference type="Proteomes" id="UP000180133"/>
    </source>
</evidence>
<sequence>MKNSVISFAQPSLPSKVSIEKNSFDDFFDIGTGATVLPSFPPKTLLQIVNLVDAGRADEISIFEWLEVTENTDQWTELTDDQSLYACRAIWRAICCNSVLGDIAFFQVALAIDGKSSSIVPKLLETMSIMRTENGLDALCSEKIDWLLSLQAQQHRELANICWNANLTPYYKTKWLRLPLANTYLSQIQQEVCSVIDPQLYNEKSDNWLYECFLSLQTTKDRIAFCERFILRFSKSAYSYLCGKMIEERCLPFNEDCYWYLLSEAAKEKLKNQFGLSNYYELHGISRLLSQDNTEDALGFDEQKRRQIHSRTMFWSNYTKHFKRIRALLPESSFHYIAQFNNGLPPFVDKLALSESQDSEVYIFELSKLIVVEFLRGGLSETRFFNATDWNLKRLFDSRELSIDDIRSLSQQEVHDHLVGWQYFCEKLLRMKFKLTPTTGKPYFKGLPPSVNSYTETKGLLIAPDPKMMTERKALLAPWVEQFWNVEFKTGKYGEFGDTQKQSRVYLAKALMAKQLGNHDEYEMFIRQAADNGNPEAMWQLGRTLLLGSRSTPAMRKQGEEWIGKAASFAHHEARETATRFRIPFVENVPPKPEETISLEEKSEFESCLTSLAAVREWDQQQGLKLAKKLLLDADDKQVLLDALVTLLSKSQSSEVREEITAMLQQEDDINALMNAALALSNGSTLEQIKAIEIYEHLHESNVDVKEKVNALVKFAEDYQRGAVLVAGLRTLSNLGDLDATYRLAEIMQASESAEERQSGLTLMSFAAGRGHEKAKEIIKF</sequence>
<dbReference type="InterPro" id="IPR011990">
    <property type="entry name" value="TPR-like_helical_dom_sf"/>
</dbReference>
<gene>
    <name evidence="2" type="ORF">BI375_12685</name>
</gene>
<dbReference type="InterPro" id="IPR028943">
    <property type="entry name" value="ZorC_EH_Signature_dom"/>
</dbReference>
<dbReference type="Proteomes" id="UP000180133">
    <property type="component" value="Unassembled WGS sequence"/>
</dbReference>
<dbReference type="SUPFAM" id="SSF81901">
    <property type="entry name" value="HCP-like"/>
    <property type="match status" value="1"/>
</dbReference>
<dbReference type="EMBL" id="MKFT01000002">
    <property type="protein sequence ID" value="OHY95616.1"/>
    <property type="molecule type" value="Genomic_DNA"/>
</dbReference>
<proteinExistence type="predicted"/>
<keyword evidence="3" id="KW-1185">Reference proteome</keyword>
<comment type="caution">
    <text evidence="2">The sequence shown here is derived from an EMBL/GenBank/DDBJ whole genome shotgun (WGS) entry which is preliminary data.</text>
</comment>
<accession>A0ABX3DD34</accession>
<dbReference type="Pfam" id="PF15611">
    <property type="entry name" value="EH_Signature"/>
    <property type="match status" value="1"/>
</dbReference>
<evidence type="ECO:0000313" key="2">
    <source>
        <dbReference type="EMBL" id="OHY95616.1"/>
    </source>
</evidence>
<dbReference type="Gene3D" id="1.25.40.10">
    <property type="entry name" value="Tetratricopeptide repeat domain"/>
    <property type="match status" value="1"/>
</dbReference>
<organism evidence="2 3">
    <name type="scientific">Vibrio rotiferianus</name>
    <dbReference type="NCBI Taxonomy" id="190895"/>
    <lineage>
        <taxon>Bacteria</taxon>
        <taxon>Pseudomonadati</taxon>
        <taxon>Pseudomonadota</taxon>
        <taxon>Gammaproteobacteria</taxon>
        <taxon>Vibrionales</taxon>
        <taxon>Vibrionaceae</taxon>
        <taxon>Vibrio</taxon>
    </lineage>
</organism>
<name>A0ABX3DD34_9VIBR</name>
<feature type="domain" description="Zorya protein ZorC EH" evidence="1">
    <location>
        <begin position="297"/>
        <end position="426"/>
    </location>
</feature>
<reference evidence="2 3" key="1">
    <citation type="submission" date="2016-09" db="EMBL/GenBank/DDBJ databases">
        <title>Isolation, identification and antibiotic sensitivity analysis of bacterial pathogen from juvenile Hippocampus erectus with tail-rotted disease.</title>
        <authorList>
            <person name="Yang Q."/>
        </authorList>
    </citation>
    <scope>NUCLEOTIDE SEQUENCE [LARGE SCALE GENOMIC DNA]</scope>
    <source>
        <strain evidence="2 3">HM-10</strain>
    </source>
</reference>
<evidence type="ECO:0000259" key="1">
    <source>
        <dbReference type="Pfam" id="PF15611"/>
    </source>
</evidence>
<protein>
    <recommendedName>
        <fullName evidence="1">Zorya protein ZorC EH domain-containing protein</fullName>
    </recommendedName>
</protein>